<organism evidence="1 2">
    <name type="scientific">Elysia crispata</name>
    <name type="common">lettuce slug</name>
    <dbReference type="NCBI Taxonomy" id="231223"/>
    <lineage>
        <taxon>Eukaryota</taxon>
        <taxon>Metazoa</taxon>
        <taxon>Spiralia</taxon>
        <taxon>Lophotrochozoa</taxon>
        <taxon>Mollusca</taxon>
        <taxon>Gastropoda</taxon>
        <taxon>Heterobranchia</taxon>
        <taxon>Euthyneura</taxon>
        <taxon>Panpulmonata</taxon>
        <taxon>Sacoglossa</taxon>
        <taxon>Placobranchoidea</taxon>
        <taxon>Plakobranchidae</taxon>
        <taxon>Elysia</taxon>
    </lineage>
</organism>
<sequence length="123" mass="13710">MRELQACSDIVIFCYLIAGFPALKYSSHQTQATSHKVSITVFIQVRKCSPPCIGHDVLSPAETGQDSLEPRLCGLSNFYSSATNNDFRILNLLKLDPHRASPKSHWFSHFSVKDPSGKVQEIC</sequence>
<dbReference type="EMBL" id="JAWDGP010000700">
    <property type="protein sequence ID" value="KAK3798237.1"/>
    <property type="molecule type" value="Genomic_DNA"/>
</dbReference>
<dbReference type="Proteomes" id="UP001283361">
    <property type="component" value="Unassembled WGS sequence"/>
</dbReference>
<protein>
    <submittedName>
        <fullName evidence="1">Uncharacterized protein</fullName>
    </submittedName>
</protein>
<evidence type="ECO:0000313" key="2">
    <source>
        <dbReference type="Proteomes" id="UP001283361"/>
    </source>
</evidence>
<dbReference type="AlphaFoldDB" id="A0AAE1B425"/>
<name>A0AAE1B425_9GAST</name>
<proteinExistence type="predicted"/>
<evidence type="ECO:0000313" key="1">
    <source>
        <dbReference type="EMBL" id="KAK3798237.1"/>
    </source>
</evidence>
<comment type="caution">
    <text evidence="1">The sequence shown here is derived from an EMBL/GenBank/DDBJ whole genome shotgun (WGS) entry which is preliminary data.</text>
</comment>
<keyword evidence="2" id="KW-1185">Reference proteome</keyword>
<accession>A0AAE1B425</accession>
<reference evidence="1" key="1">
    <citation type="journal article" date="2023" name="G3 (Bethesda)">
        <title>A reference genome for the long-term kleptoplast-retaining sea slug Elysia crispata morphotype clarki.</title>
        <authorList>
            <person name="Eastman K.E."/>
            <person name="Pendleton A.L."/>
            <person name="Shaikh M.A."/>
            <person name="Suttiyut T."/>
            <person name="Ogas R."/>
            <person name="Tomko P."/>
            <person name="Gavelis G."/>
            <person name="Widhalm J.R."/>
            <person name="Wisecaver J.H."/>
        </authorList>
    </citation>
    <scope>NUCLEOTIDE SEQUENCE</scope>
    <source>
        <strain evidence="1">ECLA1</strain>
    </source>
</reference>
<gene>
    <name evidence="1" type="ORF">RRG08_017152</name>
</gene>